<evidence type="ECO:0000313" key="2">
    <source>
        <dbReference type="Proteomes" id="UP000266389"/>
    </source>
</evidence>
<gene>
    <name evidence="1" type="ORF">D0433_05670</name>
</gene>
<dbReference type="Pfam" id="PF11013">
    <property type="entry name" value="DUF2851"/>
    <property type="match status" value="1"/>
</dbReference>
<evidence type="ECO:0000313" key="1">
    <source>
        <dbReference type="EMBL" id="RFM24473.1"/>
    </source>
</evidence>
<comment type="caution">
    <text evidence="1">The sequence shown here is derived from an EMBL/GenBank/DDBJ whole genome shotgun (WGS) entry which is preliminary data.</text>
</comment>
<protein>
    <submittedName>
        <fullName evidence="1">DUF2851 family protein</fullName>
    </submittedName>
</protein>
<reference evidence="1 2" key="1">
    <citation type="journal article" date="2011" name="ISME J.">
        <title>Community ecology of hot spring cyanobacterial mats: predominant populations and their functional potential.</title>
        <authorList>
            <person name="Klatt C.G."/>
            <person name="Wood J.M."/>
            <person name="Rusch D.B."/>
            <person name="Bateson M.M."/>
            <person name="Hamamura N."/>
            <person name="Heidelberg J.F."/>
            <person name="Grossman A.R."/>
            <person name="Bhaya D."/>
            <person name="Cohan F.M."/>
            <person name="Kuhl M."/>
            <person name="Bryant D.A."/>
            <person name="Ward D.M."/>
        </authorList>
    </citation>
    <scope>NUCLEOTIDE SEQUENCE [LARGE SCALE GENOMIC DNA]</scope>
    <source>
        <strain evidence="1">OS</strain>
    </source>
</reference>
<dbReference type="InterPro" id="IPR021272">
    <property type="entry name" value="DUF2851"/>
</dbReference>
<organism evidence="1 2">
    <name type="scientific">Candidatus Thermochlorobacter aerophilus</name>
    <dbReference type="NCBI Taxonomy" id="1868324"/>
    <lineage>
        <taxon>Bacteria</taxon>
        <taxon>Pseudomonadati</taxon>
        <taxon>Chlorobiota</taxon>
        <taxon>Chlorobiia</taxon>
        <taxon>Chlorobiales</taxon>
        <taxon>Candidatus Thermochlorobacteriaceae</taxon>
        <taxon>Candidatus Thermochlorobacter</taxon>
    </lineage>
</organism>
<dbReference type="Proteomes" id="UP000266389">
    <property type="component" value="Unassembled WGS sequence"/>
</dbReference>
<dbReference type="AlphaFoldDB" id="A0A395M117"/>
<accession>A0A395M117</accession>
<sequence>MPIPEKYVRHIWKNLYLHSHTLALTDGRPLQILSTGKLNSNEGADFLDARIIIDGVEHCGAVEIHSRTSDWLKHHHHLNPRYASVILHVVFEHDLPLQDTLPILELRRFLNDDVHKVLAQCIKDDAMLSRPCTIACFPTVQHIDDTLKLEWIYTLSEQRFQRKMNRFASALAQEQYDELIYRGLMRALGYRENTSAFEALAQLVSFAELRFLSAYHFTERRRMLEAIYFSLSSLLPNQSEDKETAAYVADLAKRFANTPFYTRSALDRLAWIFFRLRPQNFPTLRLAGLAEILSKNLEHGFLHHALEIVRTSLPNRRKILQLEHLFRADAADYWQHHYRFGERSQKPIRTLVGKTRAAELVINTLLPVLALYAQHHHDAALSASILSLYADYPKGLTSKVSERMLHDVLGESYQIKSAAMEQGLLELREMYCDALRCLECRIGQAIFAL</sequence>
<dbReference type="EMBL" id="PHFL01000039">
    <property type="protein sequence ID" value="RFM24473.1"/>
    <property type="molecule type" value="Genomic_DNA"/>
</dbReference>
<name>A0A395M117_9BACT</name>
<proteinExistence type="predicted"/>